<reference evidence="1" key="1">
    <citation type="journal article" date="2020" name="Stud. Mycol.">
        <title>101 Dothideomycetes genomes: a test case for predicting lifestyles and emergence of pathogens.</title>
        <authorList>
            <person name="Haridas S."/>
            <person name="Albert R."/>
            <person name="Binder M."/>
            <person name="Bloem J."/>
            <person name="Labutti K."/>
            <person name="Salamov A."/>
            <person name="Andreopoulos B."/>
            <person name="Baker S."/>
            <person name="Barry K."/>
            <person name="Bills G."/>
            <person name="Bluhm B."/>
            <person name="Cannon C."/>
            <person name="Castanera R."/>
            <person name="Culley D."/>
            <person name="Daum C."/>
            <person name="Ezra D."/>
            <person name="Gonzalez J."/>
            <person name="Henrissat B."/>
            <person name="Kuo A."/>
            <person name="Liang C."/>
            <person name="Lipzen A."/>
            <person name="Lutzoni F."/>
            <person name="Magnuson J."/>
            <person name="Mondo S."/>
            <person name="Nolan M."/>
            <person name="Ohm R."/>
            <person name="Pangilinan J."/>
            <person name="Park H.-J."/>
            <person name="Ramirez L."/>
            <person name="Alfaro M."/>
            <person name="Sun H."/>
            <person name="Tritt A."/>
            <person name="Yoshinaga Y."/>
            <person name="Zwiers L.-H."/>
            <person name="Turgeon B."/>
            <person name="Goodwin S."/>
            <person name="Spatafora J."/>
            <person name="Crous P."/>
            <person name="Grigoriev I."/>
        </authorList>
    </citation>
    <scope>NUCLEOTIDE SEQUENCE</scope>
    <source>
        <strain evidence="1">CBS 675.92</strain>
    </source>
</reference>
<keyword evidence="2" id="KW-1185">Reference proteome</keyword>
<proteinExistence type="predicted"/>
<evidence type="ECO:0000313" key="1">
    <source>
        <dbReference type="EMBL" id="KAF1951589.1"/>
    </source>
</evidence>
<gene>
    <name evidence="1" type="ORF">CC80DRAFT_370983</name>
</gene>
<feature type="non-terminal residue" evidence="1">
    <location>
        <position position="1"/>
    </location>
</feature>
<accession>A0A6A5TIN8</accession>
<organism evidence="1 2">
    <name type="scientific">Byssothecium circinans</name>
    <dbReference type="NCBI Taxonomy" id="147558"/>
    <lineage>
        <taxon>Eukaryota</taxon>
        <taxon>Fungi</taxon>
        <taxon>Dikarya</taxon>
        <taxon>Ascomycota</taxon>
        <taxon>Pezizomycotina</taxon>
        <taxon>Dothideomycetes</taxon>
        <taxon>Pleosporomycetidae</taxon>
        <taxon>Pleosporales</taxon>
        <taxon>Massarineae</taxon>
        <taxon>Massarinaceae</taxon>
        <taxon>Byssothecium</taxon>
    </lineage>
</organism>
<dbReference type="Proteomes" id="UP000800035">
    <property type="component" value="Unassembled WGS sequence"/>
</dbReference>
<dbReference type="AlphaFoldDB" id="A0A6A5TIN8"/>
<dbReference type="OrthoDB" id="3796041at2759"/>
<protein>
    <submittedName>
        <fullName evidence="1">Uncharacterized protein</fullName>
    </submittedName>
</protein>
<dbReference type="EMBL" id="ML977016">
    <property type="protein sequence ID" value="KAF1951589.1"/>
    <property type="molecule type" value="Genomic_DNA"/>
</dbReference>
<evidence type="ECO:0000313" key="2">
    <source>
        <dbReference type="Proteomes" id="UP000800035"/>
    </source>
</evidence>
<feature type="non-terminal residue" evidence="1">
    <location>
        <position position="222"/>
    </location>
</feature>
<name>A0A6A5TIN8_9PLEO</name>
<sequence length="222" mass="25846">LLTLLNQKLANIPADVLPNLTLADIVTQSRKAIFLPNIPKDIQLPYLLTHRSEITAQYNRALKSPSTQSLTLTRAIFFYRLSPTSTQQFQRYHDANRWNIAIFITLLSLPQSPLATNPYTRTHFPLPARRFVIAYLAAVLEHHNAPIVFAKREHFVRLWKNSAYDFFEQFKPSQKKLLKDAMKRLSLVWERELDVARRCLGCWEYEREVARFVGVLVPGRKD</sequence>